<dbReference type="InterPro" id="IPR036412">
    <property type="entry name" value="HAD-like_sf"/>
</dbReference>
<protein>
    <submittedName>
        <fullName evidence="1">HAD-IA family hydrolase</fullName>
    </submittedName>
</protein>
<proteinExistence type="predicted"/>
<dbReference type="InterPro" id="IPR006439">
    <property type="entry name" value="HAD-SF_hydro_IA"/>
</dbReference>
<dbReference type="InterPro" id="IPR023198">
    <property type="entry name" value="PGP-like_dom2"/>
</dbReference>
<organism evidence="1 2">
    <name type="scientific">Azoarcus taiwanensis</name>
    <dbReference type="NCBI Taxonomy" id="666964"/>
    <lineage>
        <taxon>Bacteria</taxon>
        <taxon>Pseudomonadati</taxon>
        <taxon>Pseudomonadota</taxon>
        <taxon>Betaproteobacteria</taxon>
        <taxon>Rhodocyclales</taxon>
        <taxon>Zoogloeaceae</taxon>
        <taxon>Azoarcus</taxon>
    </lineage>
</organism>
<dbReference type="SUPFAM" id="SSF56784">
    <property type="entry name" value="HAD-like"/>
    <property type="match status" value="1"/>
</dbReference>
<dbReference type="EMBL" id="WTVM01000013">
    <property type="protein sequence ID" value="NMG02046.1"/>
    <property type="molecule type" value="Genomic_DNA"/>
</dbReference>
<dbReference type="NCBIfam" id="TIGR01549">
    <property type="entry name" value="HAD-SF-IA-v1"/>
    <property type="match status" value="1"/>
</dbReference>
<accession>A0A972J7Q6</accession>
<name>A0A972J7Q6_9RHOO</name>
<dbReference type="GO" id="GO:0008967">
    <property type="term" value="F:phosphoglycolate phosphatase activity"/>
    <property type="evidence" value="ECO:0007669"/>
    <property type="project" value="TreeGrafter"/>
</dbReference>
<dbReference type="RefSeq" id="WP_168986839.1">
    <property type="nucleotide sequence ID" value="NZ_CAWPHM010000044.1"/>
</dbReference>
<keyword evidence="1" id="KW-0378">Hydrolase</keyword>
<keyword evidence="2" id="KW-1185">Reference proteome</keyword>
<dbReference type="PANTHER" id="PTHR43434:SF24">
    <property type="entry name" value="HYDROLASE-RELATED"/>
    <property type="match status" value="1"/>
</dbReference>
<dbReference type="AlphaFoldDB" id="A0A972J7Q6"/>
<dbReference type="Proteomes" id="UP000599523">
    <property type="component" value="Unassembled WGS sequence"/>
</dbReference>
<dbReference type="InterPro" id="IPR050155">
    <property type="entry name" value="HAD-like_hydrolase_sf"/>
</dbReference>
<dbReference type="GO" id="GO:0005829">
    <property type="term" value="C:cytosol"/>
    <property type="evidence" value="ECO:0007669"/>
    <property type="project" value="TreeGrafter"/>
</dbReference>
<gene>
    <name evidence="1" type="ORF">GPA21_03545</name>
</gene>
<dbReference type="SFLD" id="SFLDG01129">
    <property type="entry name" value="C1.5:_HAD__Beta-PGM__Phosphata"/>
    <property type="match status" value="1"/>
</dbReference>
<dbReference type="Pfam" id="PF13419">
    <property type="entry name" value="HAD_2"/>
    <property type="match status" value="1"/>
</dbReference>
<evidence type="ECO:0000313" key="2">
    <source>
        <dbReference type="Proteomes" id="UP000599523"/>
    </source>
</evidence>
<dbReference type="GO" id="GO:0006281">
    <property type="term" value="P:DNA repair"/>
    <property type="evidence" value="ECO:0007669"/>
    <property type="project" value="TreeGrafter"/>
</dbReference>
<dbReference type="SFLD" id="SFLDS00003">
    <property type="entry name" value="Haloacid_Dehalogenase"/>
    <property type="match status" value="1"/>
</dbReference>
<dbReference type="PANTHER" id="PTHR43434">
    <property type="entry name" value="PHOSPHOGLYCOLATE PHOSPHATASE"/>
    <property type="match status" value="1"/>
</dbReference>
<dbReference type="InterPro" id="IPR023214">
    <property type="entry name" value="HAD_sf"/>
</dbReference>
<dbReference type="Gene3D" id="3.40.50.1000">
    <property type="entry name" value="HAD superfamily/HAD-like"/>
    <property type="match status" value="1"/>
</dbReference>
<dbReference type="InterPro" id="IPR041492">
    <property type="entry name" value="HAD_2"/>
</dbReference>
<reference evidence="1" key="1">
    <citation type="submission" date="2019-12" db="EMBL/GenBank/DDBJ databases">
        <title>Comparative genomics gives insights into the taxonomy of the Azoarcus-Aromatoleum group and reveals separate origins of nif in the plant-associated Azoarcus and non-plant-associated Aromatoleum sub-groups.</title>
        <authorList>
            <person name="Lafos M."/>
            <person name="Maluk M."/>
            <person name="Batista M."/>
            <person name="Junghare M."/>
            <person name="Carmona M."/>
            <person name="Faoro H."/>
            <person name="Cruz L.M."/>
            <person name="Battistoni F."/>
            <person name="De Souza E."/>
            <person name="Pedrosa F."/>
            <person name="Chen W.-M."/>
            <person name="Poole P.S."/>
            <person name="Dixon R.A."/>
            <person name="James E.K."/>
        </authorList>
    </citation>
    <scope>NUCLEOTIDE SEQUENCE</scope>
    <source>
        <strain evidence="1">NSC3</strain>
    </source>
</reference>
<evidence type="ECO:0000313" key="1">
    <source>
        <dbReference type="EMBL" id="NMG02046.1"/>
    </source>
</evidence>
<dbReference type="Gene3D" id="1.10.150.240">
    <property type="entry name" value="Putative phosphatase, domain 2"/>
    <property type="match status" value="1"/>
</dbReference>
<sequence length="220" mass="24282">MALERRFDLIVFDWDGTLMDSAGAIVNAIRAACRDLGLAEPSESRARHVIGLGLHDALRHAVPELPERDYPQMVERYRHHFLSKDRELDLFPGVFGMIESLAGEERWLGVATGKSRVGLNRALGHTGLASFFHSTRCADECFSKPHPAMLEEIMDELGVARERTLMVGDTTHDLNMARNAGVAALAVSFGAHPRAELEAVGPLDIVDEPSGLHQWLSRHA</sequence>
<comment type="caution">
    <text evidence="1">The sequence shown here is derived from an EMBL/GenBank/DDBJ whole genome shotgun (WGS) entry which is preliminary data.</text>
</comment>